<proteinExistence type="inferred from homology"/>
<keyword evidence="1 5" id="KW-0808">Transferase</keyword>
<dbReference type="PRINTS" id="PR00094">
    <property type="entry name" value="ADENYLTKNASE"/>
</dbReference>
<comment type="subunit">
    <text evidence="6">Monomer.</text>
</comment>
<dbReference type="GO" id="GO:0004017">
    <property type="term" value="F:AMP kinase activity"/>
    <property type="evidence" value="ECO:0007669"/>
    <property type="project" value="UniProtKB-EC"/>
</dbReference>
<keyword evidence="4 5" id="KW-0418">Kinase</keyword>
<feature type="region of interest" description="Disordered" evidence="7">
    <location>
        <begin position="218"/>
        <end position="237"/>
    </location>
</feature>
<keyword evidence="3 6" id="KW-0547">Nucleotide-binding</keyword>
<dbReference type="InterPro" id="IPR007862">
    <property type="entry name" value="Adenylate_kinase_lid-dom"/>
</dbReference>
<evidence type="ECO:0000259" key="8">
    <source>
        <dbReference type="Pfam" id="PF05191"/>
    </source>
</evidence>
<evidence type="ECO:0000256" key="3">
    <source>
        <dbReference type="ARBA" id="ARBA00022741"/>
    </source>
</evidence>
<feature type="compositionally biased region" description="Basic and acidic residues" evidence="7">
    <location>
        <begin position="225"/>
        <end position="237"/>
    </location>
</feature>
<evidence type="ECO:0000313" key="9">
    <source>
        <dbReference type="EMBL" id="HDK37716.1"/>
    </source>
</evidence>
<dbReference type="Pfam" id="PF00406">
    <property type="entry name" value="ADK"/>
    <property type="match status" value="1"/>
</dbReference>
<dbReference type="SUPFAM" id="SSF52540">
    <property type="entry name" value="P-loop containing nucleoside triphosphate hydrolases"/>
    <property type="match status" value="1"/>
</dbReference>
<evidence type="ECO:0000256" key="4">
    <source>
        <dbReference type="ARBA" id="ARBA00022777"/>
    </source>
</evidence>
<gene>
    <name evidence="9" type="ORF">ENG92_01705</name>
</gene>
<keyword evidence="2" id="KW-0545">Nucleotide biosynthesis</keyword>
<evidence type="ECO:0000256" key="1">
    <source>
        <dbReference type="ARBA" id="ARBA00022679"/>
    </source>
</evidence>
<dbReference type="Proteomes" id="UP000885822">
    <property type="component" value="Unassembled WGS sequence"/>
</dbReference>
<name>A0A831K4K0_9GAMM</name>
<dbReference type="AlphaFoldDB" id="A0A831K4K0"/>
<protein>
    <recommendedName>
        <fullName evidence="6">Adenylate kinase</fullName>
        <ecNumber evidence="6">2.7.4.3</ecNumber>
    </recommendedName>
</protein>
<keyword evidence="6" id="KW-0067">ATP-binding</keyword>
<sequence length="237" mass="26310">MRIILLGPPGSGKSVISRKIAEHYGFPVVSVEEVAEELSAMAQQDDELGRLAKESISSGRVSDDVCNTVLKRVLGKEELAGGFVLVGYPKDASQAEYIEIAMNQINRPLDLVLMIDIDRDELMERRVGRIDCDACGAHYNLYVNPPMVEGICDLCGSRVSRRPRGYEENIANQLREYDVAIQPVMDFFSQLNKLRKVDANGTEEELWKEVQATIDATEPATIDVVPEKPAEDKKAKA</sequence>
<dbReference type="EMBL" id="DRCV01000079">
    <property type="protein sequence ID" value="HDK37716.1"/>
    <property type="molecule type" value="Genomic_DNA"/>
</dbReference>
<comment type="caution">
    <text evidence="9">The sequence shown here is derived from an EMBL/GenBank/DDBJ whole genome shotgun (WGS) entry which is preliminary data.</text>
</comment>
<accession>A0A831K4K0</accession>
<dbReference type="Pfam" id="PF05191">
    <property type="entry name" value="ADK_lid"/>
    <property type="match status" value="1"/>
</dbReference>
<comment type="subcellular location">
    <subcellularLocation>
        <location evidence="6">Cytoplasm</location>
    </subcellularLocation>
</comment>
<evidence type="ECO:0000256" key="5">
    <source>
        <dbReference type="RuleBase" id="RU003330"/>
    </source>
</evidence>
<dbReference type="InterPro" id="IPR000850">
    <property type="entry name" value="Adenylat/UMP-CMP_kin"/>
</dbReference>
<comment type="similarity">
    <text evidence="5">Belongs to the adenylate kinase family.</text>
</comment>
<feature type="domain" description="Adenylate kinase active site lid" evidence="8">
    <location>
        <begin position="129"/>
        <end position="163"/>
    </location>
</feature>
<comment type="catalytic activity">
    <reaction evidence="6">
        <text>AMP + ATP = 2 ADP</text>
        <dbReference type="Rhea" id="RHEA:12973"/>
        <dbReference type="ChEBI" id="CHEBI:30616"/>
        <dbReference type="ChEBI" id="CHEBI:456215"/>
        <dbReference type="ChEBI" id="CHEBI:456216"/>
        <dbReference type="EC" id="2.7.4.3"/>
    </reaction>
</comment>
<dbReference type="EC" id="2.7.4.3" evidence="6"/>
<dbReference type="HAMAP" id="MF_00235">
    <property type="entry name" value="Adenylate_kinase_Adk"/>
    <property type="match status" value="1"/>
</dbReference>
<evidence type="ECO:0000256" key="6">
    <source>
        <dbReference type="RuleBase" id="RU003331"/>
    </source>
</evidence>
<evidence type="ECO:0000256" key="2">
    <source>
        <dbReference type="ARBA" id="ARBA00022727"/>
    </source>
</evidence>
<dbReference type="PANTHER" id="PTHR23359">
    <property type="entry name" value="NUCLEOTIDE KINASE"/>
    <property type="match status" value="1"/>
</dbReference>
<feature type="non-terminal residue" evidence="9">
    <location>
        <position position="237"/>
    </location>
</feature>
<dbReference type="InterPro" id="IPR027417">
    <property type="entry name" value="P-loop_NTPase"/>
</dbReference>
<reference evidence="9" key="1">
    <citation type="journal article" date="2020" name="mSystems">
        <title>Genome- and Community-Level Interaction Insights into Carbon Utilization and Element Cycling Functions of Hydrothermarchaeota in Hydrothermal Sediment.</title>
        <authorList>
            <person name="Zhou Z."/>
            <person name="Liu Y."/>
            <person name="Xu W."/>
            <person name="Pan J."/>
            <person name="Luo Z.H."/>
            <person name="Li M."/>
        </authorList>
    </citation>
    <scope>NUCLEOTIDE SEQUENCE [LARGE SCALE GENOMIC DNA]</scope>
    <source>
        <strain evidence="9">HyVt-26</strain>
    </source>
</reference>
<dbReference type="GO" id="GO:0005737">
    <property type="term" value="C:cytoplasm"/>
    <property type="evidence" value="ECO:0007669"/>
    <property type="project" value="UniProtKB-SubCell"/>
</dbReference>
<dbReference type="CDD" id="cd01428">
    <property type="entry name" value="ADK"/>
    <property type="match status" value="1"/>
</dbReference>
<dbReference type="Gene3D" id="3.40.50.300">
    <property type="entry name" value="P-loop containing nucleotide triphosphate hydrolases"/>
    <property type="match status" value="1"/>
</dbReference>
<dbReference type="GO" id="GO:0005524">
    <property type="term" value="F:ATP binding"/>
    <property type="evidence" value="ECO:0007669"/>
    <property type="project" value="UniProtKB-KW"/>
</dbReference>
<organism evidence="9">
    <name type="scientific">Thiolapillus brandeum</name>
    <dbReference type="NCBI Taxonomy" id="1076588"/>
    <lineage>
        <taxon>Bacteria</taxon>
        <taxon>Pseudomonadati</taxon>
        <taxon>Pseudomonadota</taxon>
        <taxon>Gammaproteobacteria</taxon>
        <taxon>Chromatiales</taxon>
        <taxon>Sedimenticolaceae</taxon>
        <taxon>Thiolapillus</taxon>
    </lineage>
</organism>
<evidence type="ECO:0000256" key="7">
    <source>
        <dbReference type="SAM" id="MobiDB-lite"/>
    </source>
</evidence>